<name>A0A927RL26_9ACTN</name>
<proteinExistence type="predicted"/>
<reference evidence="1" key="1">
    <citation type="submission" date="2020-10" db="EMBL/GenBank/DDBJ databases">
        <title>Sequencing the genomes of 1000 actinobacteria strains.</title>
        <authorList>
            <person name="Klenk H.-P."/>
        </authorList>
    </citation>
    <scope>NUCLEOTIDE SEQUENCE</scope>
    <source>
        <strain evidence="1">DSM 45354</strain>
    </source>
</reference>
<dbReference type="RefSeq" id="WP_202896452.1">
    <property type="nucleotide sequence ID" value="NZ_BAABJL010000197.1"/>
</dbReference>
<protein>
    <recommendedName>
        <fullName evidence="3">Chondroitinase B</fullName>
    </recommendedName>
</protein>
<organism evidence="1 2">
    <name type="scientific">Actinopolymorpha pittospori</name>
    <dbReference type="NCBI Taxonomy" id="648752"/>
    <lineage>
        <taxon>Bacteria</taxon>
        <taxon>Bacillati</taxon>
        <taxon>Actinomycetota</taxon>
        <taxon>Actinomycetes</taxon>
        <taxon>Propionibacteriales</taxon>
        <taxon>Actinopolymorphaceae</taxon>
        <taxon>Actinopolymorpha</taxon>
    </lineage>
</organism>
<dbReference type="InterPro" id="IPR011050">
    <property type="entry name" value="Pectin_lyase_fold/virulence"/>
</dbReference>
<dbReference type="InterPro" id="IPR012334">
    <property type="entry name" value="Pectin_lyas_fold"/>
</dbReference>
<dbReference type="AlphaFoldDB" id="A0A927RL26"/>
<dbReference type="InterPro" id="IPR039513">
    <property type="entry name" value="PL-6"/>
</dbReference>
<evidence type="ECO:0000313" key="2">
    <source>
        <dbReference type="Proteomes" id="UP000638648"/>
    </source>
</evidence>
<dbReference type="EMBL" id="JADBEM010000001">
    <property type="protein sequence ID" value="MBE1607353.1"/>
    <property type="molecule type" value="Genomic_DNA"/>
</dbReference>
<dbReference type="Pfam" id="PF14592">
    <property type="entry name" value="Chondroitinas_B"/>
    <property type="match status" value="1"/>
</dbReference>
<dbReference type="Gene3D" id="2.160.20.10">
    <property type="entry name" value="Single-stranded right-handed beta-helix, Pectin lyase-like"/>
    <property type="match status" value="1"/>
</dbReference>
<accession>A0A927RL26</accession>
<dbReference type="SUPFAM" id="SSF51126">
    <property type="entry name" value="Pectin lyase-like"/>
    <property type="match status" value="1"/>
</dbReference>
<dbReference type="InterPro" id="IPR006626">
    <property type="entry name" value="PbH1"/>
</dbReference>
<evidence type="ECO:0008006" key="3">
    <source>
        <dbReference type="Google" id="ProtNLM"/>
    </source>
</evidence>
<evidence type="ECO:0000313" key="1">
    <source>
        <dbReference type="EMBL" id="MBE1607353.1"/>
    </source>
</evidence>
<comment type="caution">
    <text evidence="1">The sequence shown here is derived from an EMBL/GenBank/DDBJ whole genome shotgun (WGS) entry which is preliminary data.</text>
</comment>
<keyword evidence="2" id="KW-1185">Reference proteome</keyword>
<gene>
    <name evidence="1" type="ORF">HEB94_004201</name>
</gene>
<sequence length="492" mass="51748">MTRWMGSVGWGTSWRRRTWPVAVALLGGVLASLLVITPGPAAAAGSTWVVRGPAAHTVSVDSLAALQGAIDVASPGTRIVVRAGTYDVTEPIRIAGRSGAPGAPIVVAAERVGAVELTGAAGFTVTNSSYVVLRGFRLTHRSTLRIPADSSHIRVTRNHFELPAADGDHWLNVDGNDVEVDHNTFANRANLGVYLSISGPDGDVAKRTWIHHNYFFHHTYGGDNGGEPIRLGLSSKQSYSAYAVVENNLFDQVNGDPEAISVKSSDNIIRSNTVVDSVGSIVLRHGNRNRVEGNFLLGGRSGIRFYGNDHQIVNNVVSGSAGSGIVIGSGSVVDDTASTGNDRPDRVTVAFNTLVGNAVSITGEGNRPLEPHDCVVANNIVSGSGTQLVTMPRGEVGFRWEGNILHGAPAGDIPVTGFTIADPLLSTEGDGVPRLTPASPAVNAAVGSFPTVRRDLDRIPRVGAKDVGADELTWFGRRQVPLTPNDVGPLAR</sequence>
<dbReference type="CDD" id="cd14251">
    <property type="entry name" value="PL-6"/>
    <property type="match status" value="1"/>
</dbReference>
<dbReference type="SMART" id="SM00710">
    <property type="entry name" value="PbH1"/>
    <property type="match status" value="5"/>
</dbReference>
<dbReference type="Proteomes" id="UP000638648">
    <property type="component" value="Unassembled WGS sequence"/>
</dbReference>